<name>A0AA38G725_TAXCH</name>
<keyword evidence="3" id="KW-1185">Reference proteome</keyword>
<evidence type="ECO:0008006" key="4">
    <source>
        <dbReference type="Google" id="ProtNLM"/>
    </source>
</evidence>
<sequence>SRGRQKNRGKDNRGKLNDRGRSKFKSKLEFWHCGRVGHAKKDCWALWDKKNKEETKEVNLVA</sequence>
<feature type="non-terminal residue" evidence="2">
    <location>
        <position position="62"/>
    </location>
</feature>
<feature type="region of interest" description="Disordered" evidence="1">
    <location>
        <begin position="1"/>
        <end position="20"/>
    </location>
</feature>
<comment type="caution">
    <text evidence="2">The sequence shown here is derived from an EMBL/GenBank/DDBJ whole genome shotgun (WGS) entry which is preliminary data.</text>
</comment>
<evidence type="ECO:0000313" key="3">
    <source>
        <dbReference type="Proteomes" id="UP000824469"/>
    </source>
</evidence>
<dbReference type="AlphaFoldDB" id="A0AA38G725"/>
<dbReference type="GO" id="GO:0008270">
    <property type="term" value="F:zinc ion binding"/>
    <property type="evidence" value="ECO:0007669"/>
    <property type="project" value="InterPro"/>
</dbReference>
<dbReference type="GO" id="GO:0003676">
    <property type="term" value="F:nucleic acid binding"/>
    <property type="evidence" value="ECO:0007669"/>
    <property type="project" value="InterPro"/>
</dbReference>
<evidence type="ECO:0000256" key="1">
    <source>
        <dbReference type="SAM" id="MobiDB-lite"/>
    </source>
</evidence>
<feature type="non-terminal residue" evidence="2">
    <location>
        <position position="1"/>
    </location>
</feature>
<proteinExistence type="predicted"/>
<feature type="compositionally biased region" description="Basic and acidic residues" evidence="1">
    <location>
        <begin position="8"/>
        <end position="20"/>
    </location>
</feature>
<dbReference type="Proteomes" id="UP000824469">
    <property type="component" value="Unassembled WGS sequence"/>
</dbReference>
<gene>
    <name evidence="2" type="ORF">KI387_025217</name>
</gene>
<dbReference type="InterPro" id="IPR036875">
    <property type="entry name" value="Znf_CCHC_sf"/>
</dbReference>
<dbReference type="SUPFAM" id="SSF57756">
    <property type="entry name" value="Retrovirus zinc finger-like domains"/>
    <property type="match status" value="1"/>
</dbReference>
<organism evidence="2 3">
    <name type="scientific">Taxus chinensis</name>
    <name type="common">Chinese yew</name>
    <name type="synonym">Taxus wallichiana var. chinensis</name>
    <dbReference type="NCBI Taxonomy" id="29808"/>
    <lineage>
        <taxon>Eukaryota</taxon>
        <taxon>Viridiplantae</taxon>
        <taxon>Streptophyta</taxon>
        <taxon>Embryophyta</taxon>
        <taxon>Tracheophyta</taxon>
        <taxon>Spermatophyta</taxon>
        <taxon>Pinopsida</taxon>
        <taxon>Pinidae</taxon>
        <taxon>Conifers II</taxon>
        <taxon>Cupressales</taxon>
        <taxon>Taxaceae</taxon>
        <taxon>Taxus</taxon>
    </lineage>
</organism>
<accession>A0AA38G725</accession>
<dbReference type="EMBL" id="JAHRHJ020000005">
    <property type="protein sequence ID" value="KAH9316590.1"/>
    <property type="molecule type" value="Genomic_DNA"/>
</dbReference>
<protein>
    <recommendedName>
        <fullName evidence="4">CCHC-type domain-containing protein</fullName>
    </recommendedName>
</protein>
<reference evidence="2 3" key="1">
    <citation type="journal article" date="2021" name="Nat. Plants">
        <title>The Taxus genome provides insights into paclitaxel biosynthesis.</title>
        <authorList>
            <person name="Xiong X."/>
            <person name="Gou J."/>
            <person name="Liao Q."/>
            <person name="Li Y."/>
            <person name="Zhou Q."/>
            <person name="Bi G."/>
            <person name="Li C."/>
            <person name="Du R."/>
            <person name="Wang X."/>
            <person name="Sun T."/>
            <person name="Guo L."/>
            <person name="Liang H."/>
            <person name="Lu P."/>
            <person name="Wu Y."/>
            <person name="Zhang Z."/>
            <person name="Ro D.K."/>
            <person name="Shang Y."/>
            <person name="Huang S."/>
            <person name="Yan J."/>
        </authorList>
    </citation>
    <scope>NUCLEOTIDE SEQUENCE [LARGE SCALE GENOMIC DNA]</scope>
    <source>
        <strain evidence="2">Ta-2019</strain>
    </source>
</reference>
<evidence type="ECO:0000313" key="2">
    <source>
        <dbReference type="EMBL" id="KAH9316590.1"/>
    </source>
</evidence>